<keyword evidence="4" id="KW-1185">Reference proteome</keyword>
<dbReference type="PANTHER" id="PTHR30204:SF96">
    <property type="entry name" value="CHROMOSOME-ANCHORING PROTEIN RACA"/>
    <property type="match status" value="1"/>
</dbReference>
<keyword evidence="1" id="KW-0238">DNA-binding</keyword>
<dbReference type="PROSITE" id="PS00552">
    <property type="entry name" value="HTH_MERR_1"/>
    <property type="match status" value="1"/>
</dbReference>
<dbReference type="PANTHER" id="PTHR30204">
    <property type="entry name" value="REDOX-CYCLING DRUG-SENSING TRANSCRIPTIONAL ACTIVATOR SOXR"/>
    <property type="match status" value="1"/>
</dbReference>
<dbReference type="GO" id="GO:0003700">
    <property type="term" value="F:DNA-binding transcription factor activity"/>
    <property type="evidence" value="ECO:0007669"/>
    <property type="project" value="InterPro"/>
</dbReference>
<dbReference type="InterPro" id="IPR047057">
    <property type="entry name" value="MerR_fam"/>
</dbReference>
<dbReference type="CDD" id="cd01106">
    <property type="entry name" value="HTH_TipAL-Mta"/>
    <property type="match status" value="1"/>
</dbReference>
<gene>
    <name evidence="3" type="ORF">BAMA_20590</name>
</gene>
<reference evidence="3 4" key="1">
    <citation type="submission" date="2014-06" db="EMBL/GenBank/DDBJ databases">
        <title>Draft genome sequence of Bacillus manliponensis JCM 15802 (MCCC 1A00708).</title>
        <authorList>
            <person name="Lai Q."/>
            <person name="Liu Y."/>
            <person name="Shao Z."/>
        </authorList>
    </citation>
    <scope>NUCLEOTIDE SEQUENCE [LARGE SCALE GENOMIC DNA]</scope>
    <source>
        <strain evidence="3 4">JCM 15802</strain>
    </source>
</reference>
<dbReference type="InterPro" id="IPR009061">
    <property type="entry name" value="DNA-bd_dom_put_sf"/>
</dbReference>
<organism evidence="3 4">
    <name type="scientific">Bacillus manliponensis</name>
    <dbReference type="NCBI Taxonomy" id="574376"/>
    <lineage>
        <taxon>Bacteria</taxon>
        <taxon>Bacillati</taxon>
        <taxon>Bacillota</taxon>
        <taxon>Bacilli</taxon>
        <taxon>Bacillales</taxon>
        <taxon>Bacillaceae</taxon>
        <taxon>Bacillus</taxon>
        <taxon>Bacillus cereus group</taxon>
    </lineage>
</organism>
<name>A0A073JZD9_9BACI</name>
<sequence length="239" mass="28283">MKHFTIGQLAKHTNVTIRTLRYYDKINLLIPSDYKEGGHRLYSVEDLQRLQQIQSLKFIGLSLKEIDEFLQKKSVEQEHLEKSIRFKKKELLAKRAEIEKMIEQLDHMETMIEDRECVDISIFCFIIHSIIWEEAHLDDFAYLKESVYDSITAQKRKEIDKNFFHLYTEVKVHVANEVSPSSLQAQQLIKEIMENVKQLSLFDKEKSSLAKVKDTNIYNPFTKEEASFLQEALIYFTQE</sequence>
<dbReference type="PRINTS" id="PR00040">
    <property type="entry name" value="HTHMERR"/>
</dbReference>
<dbReference type="SMART" id="SM00422">
    <property type="entry name" value="HTH_MERR"/>
    <property type="match status" value="1"/>
</dbReference>
<proteinExistence type="predicted"/>
<evidence type="ECO:0000313" key="3">
    <source>
        <dbReference type="EMBL" id="KEK19661.1"/>
    </source>
</evidence>
<dbReference type="STRING" id="574376.BAMA_20590"/>
<evidence type="ECO:0000256" key="1">
    <source>
        <dbReference type="ARBA" id="ARBA00023125"/>
    </source>
</evidence>
<dbReference type="eggNOG" id="COG0789">
    <property type="taxonomic scope" value="Bacteria"/>
</dbReference>
<dbReference type="Pfam" id="PF13411">
    <property type="entry name" value="MerR_1"/>
    <property type="match status" value="1"/>
</dbReference>
<dbReference type="SUPFAM" id="SSF46955">
    <property type="entry name" value="Putative DNA-binding domain"/>
    <property type="match status" value="1"/>
</dbReference>
<dbReference type="RefSeq" id="WP_034638479.1">
    <property type="nucleotide sequence ID" value="NZ_CBCSJC010000015.1"/>
</dbReference>
<dbReference type="Gene3D" id="6.10.250.360">
    <property type="match status" value="1"/>
</dbReference>
<dbReference type="InterPro" id="IPR000551">
    <property type="entry name" value="MerR-type_HTH_dom"/>
</dbReference>
<evidence type="ECO:0000313" key="4">
    <source>
        <dbReference type="Proteomes" id="UP000027822"/>
    </source>
</evidence>
<protein>
    <recommendedName>
        <fullName evidence="2">HTH merR-type domain-containing protein</fullName>
    </recommendedName>
</protein>
<dbReference type="OrthoDB" id="1894615at2"/>
<dbReference type="Proteomes" id="UP000027822">
    <property type="component" value="Unassembled WGS sequence"/>
</dbReference>
<dbReference type="Gene3D" id="1.10.1660.10">
    <property type="match status" value="1"/>
</dbReference>
<evidence type="ECO:0000259" key="2">
    <source>
        <dbReference type="PROSITE" id="PS50937"/>
    </source>
</evidence>
<accession>A0A073JZD9</accession>
<dbReference type="PROSITE" id="PS50937">
    <property type="entry name" value="HTH_MERR_2"/>
    <property type="match status" value="1"/>
</dbReference>
<dbReference type="EMBL" id="JOTN01000006">
    <property type="protein sequence ID" value="KEK19661.1"/>
    <property type="molecule type" value="Genomic_DNA"/>
</dbReference>
<dbReference type="GO" id="GO:0003677">
    <property type="term" value="F:DNA binding"/>
    <property type="evidence" value="ECO:0007669"/>
    <property type="project" value="UniProtKB-KW"/>
</dbReference>
<comment type="caution">
    <text evidence="3">The sequence shown here is derived from an EMBL/GenBank/DDBJ whole genome shotgun (WGS) entry which is preliminary data.</text>
</comment>
<dbReference type="AlphaFoldDB" id="A0A073JZD9"/>
<feature type="domain" description="HTH merR-type" evidence="2">
    <location>
        <begin position="3"/>
        <end position="72"/>
    </location>
</feature>